<dbReference type="InterPro" id="IPR026146">
    <property type="entry name" value="Ribosomal_uS3m"/>
</dbReference>
<comment type="subcellular location">
    <subcellularLocation>
        <location evidence="1">Mitochondrion</location>
    </subcellularLocation>
</comment>
<sequence>MAAPMWLLVSRSAASAIGNTHRRIATTAACCKVQAGRYKITLKQNKPLTYEQAHPPFQIGVCKSWNSWNTSNLCDAPRASDTLYEDMFIRKFMAGTWHGIFVSEVIIKRRHNAVYVSGVVQRRLHARKLYFLVGYTEEILARFLKCIVKVEVQSVGDRRDVVFKYI</sequence>
<evidence type="ECO:0000313" key="8">
    <source>
        <dbReference type="RefSeq" id="XP_014677540.1"/>
    </source>
</evidence>
<evidence type="ECO:0000256" key="6">
    <source>
        <dbReference type="ARBA" id="ARBA00023274"/>
    </source>
</evidence>
<dbReference type="PANTHER" id="PTHR21244">
    <property type="entry name" value="MITOCHONDRIAL 28S RIBOSOMAL PROTEIN S24"/>
    <property type="match status" value="1"/>
</dbReference>
<proteinExistence type="inferred from homology"/>
<dbReference type="PANTHER" id="PTHR21244:SF1">
    <property type="entry name" value="SMALL RIBOSOMAL SUBUNIT PROTEIN US3M"/>
    <property type="match status" value="1"/>
</dbReference>
<evidence type="ECO:0000256" key="5">
    <source>
        <dbReference type="ARBA" id="ARBA00023128"/>
    </source>
</evidence>
<dbReference type="Pfam" id="PF14955">
    <property type="entry name" value="MRP-S24"/>
    <property type="match status" value="1"/>
</dbReference>
<name>A0ABM1EZB9_PRICU</name>
<evidence type="ECO:0000256" key="4">
    <source>
        <dbReference type="ARBA" id="ARBA00022980"/>
    </source>
</evidence>
<organism evidence="7 8">
    <name type="scientific">Priapulus caudatus</name>
    <name type="common">Priapulid worm</name>
    <dbReference type="NCBI Taxonomy" id="37621"/>
    <lineage>
        <taxon>Eukaryota</taxon>
        <taxon>Metazoa</taxon>
        <taxon>Ecdysozoa</taxon>
        <taxon>Scalidophora</taxon>
        <taxon>Priapulida</taxon>
        <taxon>Priapulimorpha</taxon>
        <taxon>Priapulimorphida</taxon>
        <taxon>Priapulidae</taxon>
        <taxon>Priapulus</taxon>
    </lineage>
</organism>
<dbReference type="GeneID" id="106817389"/>
<evidence type="ECO:0000256" key="2">
    <source>
        <dbReference type="ARBA" id="ARBA00010761"/>
    </source>
</evidence>
<evidence type="ECO:0000256" key="3">
    <source>
        <dbReference type="ARBA" id="ARBA00022946"/>
    </source>
</evidence>
<comment type="similarity">
    <text evidence="2">Belongs to the universal ribosomal protein uS3 family.</text>
</comment>
<keyword evidence="5" id="KW-0496">Mitochondrion</keyword>
<evidence type="ECO:0000313" key="7">
    <source>
        <dbReference type="Proteomes" id="UP000695022"/>
    </source>
</evidence>
<dbReference type="RefSeq" id="XP_014677540.1">
    <property type="nucleotide sequence ID" value="XM_014822054.1"/>
</dbReference>
<reference evidence="8" key="1">
    <citation type="submission" date="2025-08" db="UniProtKB">
        <authorList>
            <consortium name="RefSeq"/>
        </authorList>
    </citation>
    <scope>IDENTIFICATION</scope>
</reference>
<gene>
    <name evidence="8" type="primary">LOC106817389</name>
</gene>
<keyword evidence="4" id="KW-0689">Ribosomal protein</keyword>
<dbReference type="Proteomes" id="UP000695022">
    <property type="component" value="Unplaced"/>
</dbReference>
<keyword evidence="3" id="KW-0809">Transit peptide</keyword>
<accession>A0ABM1EZB9</accession>
<keyword evidence="6" id="KW-0687">Ribonucleoprotein</keyword>
<protein>
    <submittedName>
        <fullName evidence="8">28S ribosomal protein S24, mitochondrial-like</fullName>
    </submittedName>
</protein>
<keyword evidence="7" id="KW-1185">Reference proteome</keyword>
<evidence type="ECO:0000256" key="1">
    <source>
        <dbReference type="ARBA" id="ARBA00004173"/>
    </source>
</evidence>